<accession>A0ABY4BBF7</accession>
<dbReference type="Proteomes" id="UP000831390">
    <property type="component" value="Plasmid unnamed1"/>
</dbReference>
<evidence type="ECO:0000313" key="2">
    <source>
        <dbReference type="Proteomes" id="UP000831390"/>
    </source>
</evidence>
<dbReference type="RefSeq" id="WP_243520351.1">
    <property type="nucleotide sequence ID" value="NZ_CP094535.1"/>
</dbReference>
<evidence type="ECO:0000313" key="1">
    <source>
        <dbReference type="EMBL" id="UOE36462.1"/>
    </source>
</evidence>
<name>A0ABY4BBF7_9BACT</name>
<organism evidence="1 2">
    <name type="scientific">Hymenobacter monticola</name>
    <dbReference type="NCBI Taxonomy" id="1705399"/>
    <lineage>
        <taxon>Bacteria</taxon>
        <taxon>Pseudomonadati</taxon>
        <taxon>Bacteroidota</taxon>
        <taxon>Cytophagia</taxon>
        <taxon>Cytophagales</taxon>
        <taxon>Hymenobacteraceae</taxon>
        <taxon>Hymenobacter</taxon>
    </lineage>
</organism>
<geneLocation type="plasmid" evidence="1 2">
    <name>unnamed1</name>
</geneLocation>
<protein>
    <submittedName>
        <fullName evidence="1">Uncharacterized protein</fullName>
    </submittedName>
</protein>
<sequence length="216" mass="23177">MPHCFTLPAPPVRVRLPYCQATAAQRALAVDYLQQRLAAHFPTLRVSSWPAALADHQPDLWLRGSAVALAETDLIQLAQHLAAAPELPVLDPPLYGLPALHLAQYTLQCSELAVWALAEVAAGATACGPRLYALLRRLAHPSPLAEQVVQAWCWNLASAPPLVPGIPGAPPRPDSAEIEHLLGRLKSPESSCAGNGAGTRLLPKNSFSWPAAWLDR</sequence>
<dbReference type="EMBL" id="CP094535">
    <property type="protein sequence ID" value="UOE36462.1"/>
    <property type="molecule type" value="Genomic_DNA"/>
</dbReference>
<proteinExistence type="predicted"/>
<gene>
    <name evidence="1" type="ORF">MTP16_23530</name>
</gene>
<reference evidence="1 2" key="1">
    <citation type="submission" date="2022-03" db="EMBL/GenBank/DDBJ databases">
        <title>Hymenobactersp. isolated from the air.</title>
        <authorList>
            <person name="Won M."/>
            <person name="Kwon S.-W."/>
        </authorList>
    </citation>
    <scope>NUCLEOTIDE SEQUENCE [LARGE SCALE GENOMIC DNA]</scope>
    <source>
        <strain evidence="1 2">KACC 22596</strain>
        <plasmid evidence="1 2">unnamed1</plasmid>
    </source>
</reference>
<keyword evidence="1" id="KW-0614">Plasmid</keyword>
<keyword evidence="2" id="KW-1185">Reference proteome</keyword>